<feature type="coiled-coil region" evidence="1">
    <location>
        <begin position="200"/>
        <end position="262"/>
    </location>
</feature>
<sequence>MSFSKLPRVLISEEASKAKNPGPGDYDPKEMDRSIAVKIAPQKRTKTVSALAAKPNYLSKKDVTSVRKRLDSNIMIPKQRLNQLNVQVQQFKDDNDALLKTLGEVEKERNESLKRLEEKESALGELEARLKALVCEKEKLQSELDANNDNLAAAKERADSNSEALDDIKSKFSALTLDSESQTEENSRLIADLSIKTVAFEKAQAEVDHLERVILELRSKIDFQNKEQRESTQRCLDLELEISECKNDLQEARVSFGELQRNFTHKEEKQNAKIASLRRELETNKCSHETEIAKLEAERVQANHHHQCEIVGLQEQLDNWENISRNYQAEQKKNLEDILILQEELGELTRDFDNCKADRAILLKQVEVGQEFELKFEELLEENAELQLNLHDTREQMKELVEQQVTYEDELEEHFEALMRNVEDLDEAKAKLSQLETERDALVHDLKSSKEDNQVIEAQLQKRINQVTDSAVAGLIKKDASDEKYNRLKSSAQKQEKAFYQKMEALNHKIKEEERRFKQIIADRDVLLKYKDDEISRLRKCDIEEKRVHEKEVKELKNALESAKTELKAQTRRNNNVSIRDELVVKVDDAIIDEFNAEKNVLVEQNENLQQSLSETERMLSSTMGHTNHLQKIKYTERLCQENSKFRKRNAELEREVKRLSAKVKVLTN</sequence>
<reference evidence="2" key="1">
    <citation type="journal article" date="2010" name="Science">
        <title>Plasticity of animal genome architecture unmasked by rapid evolution of a pelagic tunicate.</title>
        <authorList>
            <person name="Denoeud F."/>
            <person name="Henriet S."/>
            <person name="Mungpakdee S."/>
            <person name="Aury J.M."/>
            <person name="Da Silva C."/>
            <person name="Brinkmann H."/>
            <person name="Mikhaleva J."/>
            <person name="Olsen L.C."/>
            <person name="Jubin C."/>
            <person name="Canestro C."/>
            <person name="Bouquet J.M."/>
            <person name="Danks G."/>
            <person name="Poulain J."/>
            <person name="Campsteijn C."/>
            <person name="Adamski M."/>
            <person name="Cross I."/>
            <person name="Yadetie F."/>
            <person name="Muffato M."/>
            <person name="Louis A."/>
            <person name="Butcher S."/>
            <person name="Tsagkogeorga G."/>
            <person name="Konrad A."/>
            <person name="Singh S."/>
            <person name="Jensen M.F."/>
            <person name="Cong E.H."/>
            <person name="Eikeseth-Otteraa H."/>
            <person name="Noel B."/>
            <person name="Anthouard V."/>
            <person name="Porcel B.M."/>
            <person name="Kachouri-Lafond R."/>
            <person name="Nishino A."/>
            <person name="Ugolini M."/>
            <person name="Chourrout P."/>
            <person name="Nishida H."/>
            <person name="Aasland R."/>
            <person name="Huzurbazar S."/>
            <person name="Westhof E."/>
            <person name="Delsuc F."/>
            <person name="Lehrach H."/>
            <person name="Reinhardt R."/>
            <person name="Weissenbach J."/>
            <person name="Roy S.W."/>
            <person name="Artiguenave F."/>
            <person name="Postlethwait J.H."/>
            <person name="Manak J.R."/>
            <person name="Thompson E.M."/>
            <person name="Jaillon O."/>
            <person name="Du Pasquier L."/>
            <person name="Boudinot P."/>
            <person name="Liberles D.A."/>
            <person name="Volff J.N."/>
            <person name="Philippe H."/>
            <person name="Lenhard B."/>
            <person name="Roest Crollius H."/>
            <person name="Wincker P."/>
            <person name="Chourrout D."/>
        </authorList>
    </citation>
    <scope>NUCLEOTIDE SEQUENCE [LARGE SCALE GENOMIC DNA]</scope>
</reference>
<gene>
    <name evidence="2" type="ORF">GSOID_T00029857001</name>
</gene>
<feature type="coiled-coil region" evidence="1">
    <location>
        <begin position="369"/>
        <end position="452"/>
    </location>
</feature>
<dbReference type="AlphaFoldDB" id="E4YMV9"/>
<accession>E4YMV9</accession>
<feature type="coiled-coil region" evidence="1">
    <location>
        <begin position="81"/>
        <end position="171"/>
    </location>
</feature>
<name>E4YMV9_OIKDI</name>
<evidence type="ECO:0000256" key="1">
    <source>
        <dbReference type="SAM" id="Coils"/>
    </source>
</evidence>
<evidence type="ECO:0000313" key="2">
    <source>
        <dbReference type="EMBL" id="CBY36818.1"/>
    </source>
</evidence>
<keyword evidence="1" id="KW-0175">Coiled coil</keyword>
<dbReference type="EMBL" id="FN654845">
    <property type="protein sequence ID" value="CBY36818.1"/>
    <property type="molecule type" value="Genomic_DNA"/>
</dbReference>
<dbReference type="Proteomes" id="UP000011014">
    <property type="component" value="Unassembled WGS sequence"/>
</dbReference>
<feature type="coiled-coil region" evidence="1">
    <location>
        <begin position="496"/>
        <end position="663"/>
    </location>
</feature>
<protein>
    <recommendedName>
        <fullName evidence="3">Hyaluronan-mediated motility receptor C-terminal domain-containing protein</fullName>
    </recommendedName>
</protein>
<proteinExistence type="predicted"/>
<evidence type="ECO:0008006" key="3">
    <source>
        <dbReference type="Google" id="ProtNLM"/>
    </source>
</evidence>
<organism evidence="2">
    <name type="scientific">Oikopleura dioica</name>
    <name type="common">Tunicate</name>
    <dbReference type="NCBI Taxonomy" id="34765"/>
    <lineage>
        <taxon>Eukaryota</taxon>
        <taxon>Metazoa</taxon>
        <taxon>Chordata</taxon>
        <taxon>Tunicata</taxon>
        <taxon>Appendicularia</taxon>
        <taxon>Copelata</taxon>
        <taxon>Oikopleuridae</taxon>
        <taxon>Oikopleura</taxon>
    </lineage>
</organism>